<evidence type="ECO:0000313" key="3">
    <source>
        <dbReference type="EMBL" id="QEG20631.1"/>
    </source>
</evidence>
<accession>A0A5B9PBZ3</accession>
<dbReference type="AlphaFoldDB" id="A0A5B9PBZ3"/>
<gene>
    <name evidence="3" type="ORF">MFFC18_04810</name>
</gene>
<evidence type="ECO:0000256" key="1">
    <source>
        <dbReference type="SAM" id="MobiDB-lite"/>
    </source>
</evidence>
<evidence type="ECO:0000256" key="2">
    <source>
        <dbReference type="SAM" id="SignalP"/>
    </source>
</evidence>
<reference evidence="3 4" key="1">
    <citation type="submission" date="2019-08" db="EMBL/GenBank/DDBJ databases">
        <title>Deep-cultivation of Planctomycetes and their phenomic and genomic characterization uncovers novel biology.</title>
        <authorList>
            <person name="Wiegand S."/>
            <person name="Jogler M."/>
            <person name="Boedeker C."/>
            <person name="Pinto D."/>
            <person name="Vollmers J."/>
            <person name="Rivas-Marin E."/>
            <person name="Kohn T."/>
            <person name="Peeters S.H."/>
            <person name="Heuer A."/>
            <person name="Rast P."/>
            <person name="Oberbeckmann S."/>
            <person name="Bunk B."/>
            <person name="Jeske O."/>
            <person name="Meyerdierks A."/>
            <person name="Storesund J.E."/>
            <person name="Kallscheuer N."/>
            <person name="Luecker S."/>
            <person name="Lage O.M."/>
            <person name="Pohl T."/>
            <person name="Merkel B.J."/>
            <person name="Hornburger P."/>
            <person name="Mueller R.-W."/>
            <person name="Bruemmer F."/>
            <person name="Labrenz M."/>
            <person name="Spormann A.M."/>
            <person name="Op den Camp H."/>
            <person name="Overmann J."/>
            <person name="Amann R."/>
            <person name="Jetten M.S.M."/>
            <person name="Mascher T."/>
            <person name="Medema M.H."/>
            <person name="Devos D.P."/>
            <person name="Kaster A.-K."/>
            <person name="Ovreas L."/>
            <person name="Rohde M."/>
            <person name="Galperin M.Y."/>
            <person name="Jogler C."/>
        </authorList>
    </citation>
    <scope>NUCLEOTIDE SEQUENCE [LARGE SCALE GENOMIC DNA]</scope>
    <source>
        <strain evidence="3 4">FC18</strain>
    </source>
</reference>
<name>A0A5B9PBZ3_9BACT</name>
<dbReference type="Proteomes" id="UP000322214">
    <property type="component" value="Chromosome"/>
</dbReference>
<keyword evidence="4" id="KW-1185">Reference proteome</keyword>
<dbReference type="STRING" id="980251.GCA_001642875_02334"/>
<feature type="region of interest" description="Disordered" evidence="1">
    <location>
        <begin position="512"/>
        <end position="539"/>
    </location>
</feature>
<dbReference type="OrthoDB" id="240747at2"/>
<dbReference type="EMBL" id="CP042912">
    <property type="protein sequence ID" value="QEG20631.1"/>
    <property type="molecule type" value="Genomic_DNA"/>
</dbReference>
<keyword evidence="2" id="KW-0732">Signal</keyword>
<evidence type="ECO:0000313" key="4">
    <source>
        <dbReference type="Proteomes" id="UP000322214"/>
    </source>
</evidence>
<sequence precursor="true">MIHARFTFAWLVVALLASPVFATQESPVDSESDPAPTAPAWRGEFRSVKIAQEPAASQRAWETRPYQVAVWVCLDGSPALIDSEEEICRRIETDCQLLDPSGWNVVAGTPPSQWRWKLLHSDVEDSIVESILAEPELEFYDKLMIVRVRTVAGEYRIDVREIDARTRQIGPTGTSRTGLMSSVGPLAAKVLSRAFMPLARIDEVGKTNKAELRARGIEACVRTEINENLQPVVVPIESSPCYVRESDRLLPVVVRTDRNGNVVRLDAVPFTFIAIEAIEGTVINGMVFSSVRAPLAGRKSKRAEKLALVIRPSNGSTVLRLVSRGEEEPEPLEGYDIVTVEPDDITTELEYHGKTDWRGEIEIPQSDDMRMLLVRRGGRRLKKIPVIPGFRDELETTITNDEIRLLAKGVVTGLENEILSLAVLRQIYQKEIEKAIEDGKEEDARKILQTYTDLENPMDLRARMADEEIRLKAQTDVQREKQSIQKMFSPLKKIASSDFIKNAEAEIRKWIEAGKVPPRPEPNADSAPAEKAKPLQGSG</sequence>
<proteinExistence type="predicted"/>
<feature type="chain" id="PRO_5022909732" evidence="2">
    <location>
        <begin position="23"/>
        <end position="539"/>
    </location>
</feature>
<dbReference type="RefSeq" id="WP_075084759.1">
    <property type="nucleotide sequence ID" value="NZ_CP042912.1"/>
</dbReference>
<dbReference type="KEGG" id="mff:MFFC18_04810"/>
<feature type="signal peptide" evidence="2">
    <location>
        <begin position="1"/>
        <end position="22"/>
    </location>
</feature>
<organism evidence="3 4">
    <name type="scientific">Mariniblastus fucicola</name>
    <dbReference type="NCBI Taxonomy" id="980251"/>
    <lineage>
        <taxon>Bacteria</taxon>
        <taxon>Pseudomonadati</taxon>
        <taxon>Planctomycetota</taxon>
        <taxon>Planctomycetia</taxon>
        <taxon>Pirellulales</taxon>
        <taxon>Pirellulaceae</taxon>
        <taxon>Mariniblastus</taxon>
    </lineage>
</organism>
<protein>
    <submittedName>
        <fullName evidence="3">Uncharacterized protein</fullName>
    </submittedName>
</protein>